<dbReference type="InterPro" id="IPR019734">
    <property type="entry name" value="TPR_rpt"/>
</dbReference>
<dbReference type="Proteomes" id="UP000294543">
    <property type="component" value="Unassembled WGS sequence"/>
</dbReference>
<dbReference type="SMART" id="SM01043">
    <property type="entry name" value="BTAD"/>
    <property type="match status" value="1"/>
</dbReference>
<accession>A0A4R4WUH1</accession>
<dbReference type="InterPro" id="IPR051677">
    <property type="entry name" value="AfsR-DnrI-RedD_regulator"/>
</dbReference>
<gene>
    <name evidence="7" type="ORF">E1294_15510</name>
</gene>
<feature type="domain" description="OmpR/PhoB-type" evidence="6">
    <location>
        <begin position="1"/>
        <end position="96"/>
    </location>
</feature>
<evidence type="ECO:0000313" key="8">
    <source>
        <dbReference type="Proteomes" id="UP000294543"/>
    </source>
</evidence>
<dbReference type="Pfam" id="PF03704">
    <property type="entry name" value="BTAD"/>
    <property type="match status" value="1"/>
</dbReference>
<dbReference type="GO" id="GO:0006355">
    <property type="term" value="P:regulation of DNA-templated transcription"/>
    <property type="evidence" value="ECO:0007669"/>
    <property type="project" value="InterPro"/>
</dbReference>
<dbReference type="SMART" id="SM00028">
    <property type="entry name" value="TPR"/>
    <property type="match status" value="8"/>
</dbReference>
<proteinExistence type="inferred from homology"/>
<dbReference type="AlphaFoldDB" id="A0A4R4WUH1"/>
<evidence type="ECO:0000256" key="5">
    <source>
        <dbReference type="PROSITE-ProRule" id="PRU01091"/>
    </source>
</evidence>
<comment type="similarity">
    <text evidence="1">Belongs to the AfsR/DnrI/RedD regulatory family.</text>
</comment>
<evidence type="ECO:0000256" key="2">
    <source>
        <dbReference type="ARBA" id="ARBA00023015"/>
    </source>
</evidence>
<sequence>MGSMHIELHLLGPSELVVDGAPVALTGKQRALLAILLLEAGRVVPADQIADRLWEGKPPRSARARVRALIAELRACCGDVGARLVITRQPGYLLQVDGATVDTSLFEHQVTEAIRAAELDRYDEVIEFCNRALELWRGDPFADAPGLLALQEAARLDELRLTALETRTEASLALGRYEESVAELRGRMDGYDLRERPRGQLMRALRATGRIPEALEVFRGYRRRLVDELGVEPTPELQRLHQELLDGAPAPSVGPSPMPDVPRQLPTGIRRFVGRESALSQIDELDAREERLIVVAGPAGVGKSALSLHWAHRAAHRFPDGQLFLGMRGFDTAKPMGPDEALPLLLQALGQSSRSIPVSFDAQAALYRSLLADRRCLLVFDDVSEPAQVRPLLPGGPGCLVLITSRDRLSGLVAFDGARRLTLDVMRRDDALVLLQQVGGRQLLDEDGAAERLADLCGYLPLALCIAGARIAEQGDRPVRHIVEEFSRRGRLPRLHLAGEPHAGVRAALDLSYLSLQPADRRMFRLLGLVPAKRISVSAAAALAGLPLPEAEDLLDSTARVHLVSGGTKLGYGVHGLVLDYAAERAQAEEAADDRANAVRRLLDYSLHSVRAVAQAHGFRDTILPGEPPPPGVCPEEFDGAPAAQAWLDAEWDNLVGLLTHVAEHGPRRYAWLIVDALQDLLHHRRSLSEWLRLVDLALGAAEKEHDGQGAAAMLLSTGHVRWRLTDLHGALEAYERALLLARGTGWRLGEAYALVGCGVAVKQLGDPGKAVGLYATAAEIHQELGSAYGQAQCLNNVASAELTLARLTSAEEALQRAIPLAVSAQAKHLEALARSNLGLIRQKQGRLGNAQLVLRRAVRCAVEAGSAFAEGMSLEYLGRVHCDAGRYTEAIAVQEQALSIAARVEHQNCQVDALAWRSRAELGLGRTADAAEHVRIAVEIAERTGYAEGLVEALTARAEISCATQRLSHARADAERAVALAQEKAPVVLARAHGVLAVALLALGEHAASETECARALLRSGQSGERLVQARVLLTLGRLRAVTMGGPAATWLLRRAHGLFAEMGVGAGQESACPLLVAHADSIR</sequence>
<dbReference type="InterPro" id="IPR002182">
    <property type="entry name" value="NB-ARC"/>
</dbReference>
<dbReference type="Pfam" id="PF00486">
    <property type="entry name" value="Trans_reg_C"/>
    <property type="match status" value="1"/>
</dbReference>
<evidence type="ECO:0000313" key="7">
    <source>
        <dbReference type="EMBL" id="TDD21248.1"/>
    </source>
</evidence>
<evidence type="ECO:0000256" key="3">
    <source>
        <dbReference type="ARBA" id="ARBA00023125"/>
    </source>
</evidence>
<comment type="caution">
    <text evidence="7">The sequence shown here is derived from an EMBL/GenBank/DDBJ whole genome shotgun (WGS) entry which is preliminary data.</text>
</comment>
<dbReference type="InterPro" id="IPR011990">
    <property type="entry name" value="TPR-like_helical_dom_sf"/>
</dbReference>
<evidence type="ECO:0000256" key="4">
    <source>
        <dbReference type="ARBA" id="ARBA00023163"/>
    </source>
</evidence>
<dbReference type="RefSeq" id="WP_132509098.1">
    <property type="nucleotide sequence ID" value="NZ_SMKP01000037.1"/>
</dbReference>
<dbReference type="Gene3D" id="3.40.50.300">
    <property type="entry name" value="P-loop containing nucleotide triphosphate hydrolases"/>
    <property type="match status" value="1"/>
</dbReference>
<feature type="DNA-binding region" description="OmpR/PhoB-type" evidence="5">
    <location>
        <begin position="1"/>
        <end position="96"/>
    </location>
</feature>
<keyword evidence="2" id="KW-0805">Transcription regulation</keyword>
<reference evidence="7 8" key="1">
    <citation type="submission" date="2019-03" db="EMBL/GenBank/DDBJ databases">
        <title>Draft genome sequences of novel Actinobacteria.</title>
        <authorList>
            <person name="Sahin N."/>
            <person name="Ay H."/>
            <person name="Saygin H."/>
        </authorList>
    </citation>
    <scope>NUCLEOTIDE SEQUENCE [LARGE SCALE GENOMIC DNA]</scope>
    <source>
        <strain evidence="7 8">KC712</strain>
    </source>
</reference>
<dbReference type="PRINTS" id="PR00364">
    <property type="entry name" value="DISEASERSIST"/>
</dbReference>
<keyword evidence="3 5" id="KW-0238">DNA-binding</keyword>
<dbReference type="CDD" id="cd15831">
    <property type="entry name" value="BTAD"/>
    <property type="match status" value="1"/>
</dbReference>
<dbReference type="OrthoDB" id="5521887at2"/>
<dbReference type="SUPFAM" id="SSF46894">
    <property type="entry name" value="C-terminal effector domain of the bipartite response regulators"/>
    <property type="match status" value="1"/>
</dbReference>
<dbReference type="EMBL" id="SMKP01000037">
    <property type="protein sequence ID" value="TDD21248.1"/>
    <property type="molecule type" value="Genomic_DNA"/>
</dbReference>
<dbReference type="GO" id="GO:0003677">
    <property type="term" value="F:DNA binding"/>
    <property type="evidence" value="ECO:0007669"/>
    <property type="project" value="UniProtKB-UniRule"/>
</dbReference>
<name>A0A4R4WUH1_9ACTN</name>
<dbReference type="Gene3D" id="1.25.40.10">
    <property type="entry name" value="Tetratricopeptide repeat domain"/>
    <property type="match status" value="3"/>
</dbReference>
<dbReference type="Gene3D" id="1.10.10.10">
    <property type="entry name" value="Winged helix-like DNA-binding domain superfamily/Winged helix DNA-binding domain"/>
    <property type="match status" value="1"/>
</dbReference>
<dbReference type="Pfam" id="PF00931">
    <property type="entry name" value="NB-ARC"/>
    <property type="match status" value="1"/>
</dbReference>
<dbReference type="PANTHER" id="PTHR35807:SF1">
    <property type="entry name" value="TRANSCRIPTIONAL REGULATOR REDD"/>
    <property type="match status" value="1"/>
</dbReference>
<keyword evidence="4" id="KW-0804">Transcription</keyword>
<dbReference type="SUPFAM" id="SSF48452">
    <property type="entry name" value="TPR-like"/>
    <property type="match status" value="3"/>
</dbReference>
<dbReference type="SUPFAM" id="SSF52540">
    <property type="entry name" value="P-loop containing nucleoside triphosphate hydrolases"/>
    <property type="match status" value="1"/>
</dbReference>
<dbReference type="PROSITE" id="PS51755">
    <property type="entry name" value="OMPR_PHOB"/>
    <property type="match status" value="1"/>
</dbReference>
<evidence type="ECO:0000259" key="6">
    <source>
        <dbReference type="PROSITE" id="PS51755"/>
    </source>
</evidence>
<dbReference type="InterPro" id="IPR016032">
    <property type="entry name" value="Sig_transdc_resp-reg_C-effctor"/>
</dbReference>
<dbReference type="InterPro" id="IPR036388">
    <property type="entry name" value="WH-like_DNA-bd_sf"/>
</dbReference>
<dbReference type="GO" id="GO:0000160">
    <property type="term" value="P:phosphorelay signal transduction system"/>
    <property type="evidence" value="ECO:0007669"/>
    <property type="project" value="InterPro"/>
</dbReference>
<dbReference type="InterPro" id="IPR005158">
    <property type="entry name" value="BTAD"/>
</dbReference>
<dbReference type="InterPro" id="IPR027417">
    <property type="entry name" value="P-loop_NTPase"/>
</dbReference>
<dbReference type="GO" id="GO:0043531">
    <property type="term" value="F:ADP binding"/>
    <property type="evidence" value="ECO:0007669"/>
    <property type="project" value="InterPro"/>
</dbReference>
<dbReference type="SMART" id="SM00862">
    <property type="entry name" value="Trans_reg_C"/>
    <property type="match status" value="1"/>
</dbReference>
<keyword evidence="8" id="KW-1185">Reference proteome</keyword>
<organism evidence="7 8">
    <name type="scientific">Nonomuraea diastatica</name>
    <dbReference type="NCBI Taxonomy" id="1848329"/>
    <lineage>
        <taxon>Bacteria</taxon>
        <taxon>Bacillati</taxon>
        <taxon>Actinomycetota</taxon>
        <taxon>Actinomycetes</taxon>
        <taxon>Streptosporangiales</taxon>
        <taxon>Streptosporangiaceae</taxon>
        <taxon>Nonomuraea</taxon>
    </lineage>
</organism>
<protein>
    <submittedName>
        <fullName evidence="7">Transcriptional regulator</fullName>
    </submittedName>
</protein>
<evidence type="ECO:0000256" key="1">
    <source>
        <dbReference type="ARBA" id="ARBA00005820"/>
    </source>
</evidence>
<dbReference type="PANTHER" id="PTHR35807">
    <property type="entry name" value="TRANSCRIPTIONAL REGULATOR REDD-RELATED"/>
    <property type="match status" value="1"/>
</dbReference>
<dbReference type="InterPro" id="IPR001867">
    <property type="entry name" value="OmpR/PhoB-type_DNA-bd"/>
</dbReference>